<evidence type="ECO:0000256" key="1">
    <source>
        <dbReference type="SAM" id="MobiDB-lite"/>
    </source>
</evidence>
<dbReference type="EMBL" id="SPHZ02000003">
    <property type="protein sequence ID" value="KAF0923636.1"/>
    <property type="molecule type" value="Genomic_DNA"/>
</dbReference>
<name>A0A6G1EGB5_9ORYZ</name>
<feature type="compositionally biased region" description="Polar residues" evidence="1">
    <location>
        <begin position="83"/>
        <end position="93"/>
    </location>
</feature>
<feature type="region of interest" description="Disordered" evidence="1">
    <location>
        <begin position="74"/>
        <end position="93"/>
    </location>
</feature>
<dbReference type="Pfam" id="PF14009">
    <property type="entry name" value="PADRE"/>
    <property type="match status" value="1"/>
</dbReference>
<sequence length="272" mass="29498">MHPVACTVARSPCRAATVQQLRTAPGRQLPEQYGLPDGFGSLQPGECENVIVAYWHLLAKELVRSFSVRDSCHSHQTHRNKTKQQPITKRSSTAAAAVDDDDYGMGNSLRCCLACVLPCGALDVVRIVHLSGHVDEFSCPVTAGAVLAAHPNHTLTTAWSSASVGCPTKKLVIVSPDSELKRGCIYFLIPSATLPADRRKKSRPSSKKSKRPSHHHKSSGAATTASTAEQDNYLRELLSEKTASAGQRKRRSGSRVGVWRPQLESIVEEPSD</sequence>
<organism evidence="2 3">
    <name type="scientific">Oryza meyeriana var. granulata</name>
    <dbReference type="NCBI Taxonomy" id="110450"/>
    <lineage>
        <taxon>Eukaryota</taxon>
        <taxon>Viridiplantae</taxon>
        <taxon>Streptophyta</taxon>
        <taxon>Embryophyta</taxon>
        <taxon>Tracheophyta</taxon>
        <taxon>Spermatophyta</taxon>
        <taxon>Magnoliopsida</taxon>
        <taxon>Liliopsida</taxon>
        <taxon>Poales</taxon>
        <taxon>Poaceae</taxon>
        <taxon>BOP clade</taxon>
        <taxon>Oryzoideae</taxon>
        <taxon>Oryzeae</taxon>
        <taxon>Oryzinae</taxon>
        <taxon>Oryza</taxon>
        <taxon>Oryza meyeriana</taxon>
    </lineage>
</organism>
<evidence type="ECO:0000313" key="3">
    <source>
        <dbReference type="Proteomes" id="UP000479710"/>
    </source>
</evidence>
<accession>A0A6G1EGB5</accession>
<dbReference type="AlphaFoldDB" id="A0A6G1EGB5"/>
<dbReference type="Proteomes" id="UP000479710">
    <property type="component" value="Unassembled WGS sequence"/>
</dbReference>
<reference evidence="2 3" key="1">
    <citation type="submission" date="2019-11" db="EMBL/GenBank/DDBJ databases">
        <title>Whole genome sequence of Oryza granulata.</title>
        <authorList>
            <person name="Li W."/>
        </authorList>
    </citation>
    <scope>NUCLEOTIDE SEQUENCE [LARGE SCALE GENOMIC DNA]</scope>
    <source>
        <strain evidence="3">cv. Menghai</strain>
        <tissue evidence="2">Leaf</tissue>
    </source>
</reference>
<keyword evidence="3" id="KW-1185">Reference proteome</keyword>
<protein>
    <submittedName>
        <fullName evidence="2">Uncharacterized protein</fullName>
    </submittedName>
</protein>
<feature type="compositionally biased region" description="Low complexity" evidence="1">
    <location>
        <begin position="219"/>
        <end position="228"/>
    </location>
</feature>
<gene>
    <name evidence="2" type="ORF">E2562_006618</name>
</gene>
<comment type="caution">
    <text evidence="2">The sequence shown here is derived from an EMBL/GenBank/DDBJ whole genome shotgun (WGS) entry which is preliminary data.</text>
</comment>
<dbReference type="OrthoDB" id="1856818at2759"/>
<dbReference type="InterPro" id="IPR025322">
    <property type="entry name" value="PADRE_dom"/>
</dbReference>
<proteinExistence type="predicted"/>
<feature type="region of interest" description="Disordered" evidence="1">
    <location>
        <begin position="196"/>
        <end position="272"/>
    </location>
</feature>
<evidence type="ECO:0000313" key="2">
    <source>
        <dbReference type="EMBL" id="KAF0923636.1"/>
    </source>
</evidence>
<feature type="compositionally biased region" description="Basic residues" evidence="1">
    <location>
        <begin position="198"/>
        <end position="218"/>
    </location>
</feature>
<dbReference type="PANTHER" id="PTHR33052">
    <property type="entry name" value="DUF4228 DOMAIN PROTEIN-RELATED"/>
    <property type="match status" value="1"/>
</dbReference>